<dbReference type="PANTHER" id="PTHR43124">
    <property type="entry name" value="PURINE EFFLUX PUMP PBUE"/>
    <property type="match status" value="1"/>
</dbReference>
<evidence type="ECO:0000256" key="4">
    <source>
        <dbReference type="ARBA" id="ARBA00022989"/>
    </source>
</evidence>
<feature type="transmembrane region" description="Helical" evidence="6">
    <location>
        <begin position="131"/>
        <end position="152"/>
    </location>
</feature>
<dbReference type="PANTHER" id="PTHR43124:SF10">
    <property type="entry name" value="PURINE EFFLUX PUMP PBUE"/>
    <property type="match status" value="1"/>
</dbReference>
<feature type="transmembrane region" description="Helical" evidence="6">
    <location>
        <begin position="332"/>
        <end position="353"/>
    </location>
</feature>
<feature type="transmembrane region" description="Helical" evidence="6">
    <location>
        <begin position="359"/>
        <end position="378"/>
    </location>
</feature>
<dbReference type="InterPro" id="IPR011701">
    <property type="entry name" value="MFS"/>
</dbReference>
<feature type="transmembrane region" description="Helical" evidence="6">
    <location>
        <begin position="273"/>
        <end position="292"/>
    </location>
</feature>
<evidence type="ECO:0000256" key="6">
    <source>
        <dbReference type="SAM" id="Phobius"/>
    </source>
</evidence>
<keyword evidence="9" id="KW-1185">Reference proteome</keyword>
<dbReference type="GO" id="GO:0022857">
    <property type="term" value="F:transmembrane transporter activity"/>
    <property type="evidence" value="ECO:0007669"/>
    <property type="project" value="InterPro"/>
</dbReference>
<sequence>MPNPLTFRLRLAALVIGVFLIGANSFILSPILSDVAASLNTTAVPITWSISAFGGATGLSAFFLSRVIDRSDARLVFSAAFVVMALGFIGSAATPVWQGLAAGQALVGVATGILLPAIYSEAVRIAPEGQGARSLGIVLSGWSISLILGVPVSAALSDMLDWRTAYFALGGIAALQAVAFAMFRPSRPVEPGRAKGPARLQVLRIVGVRSLLVTCLCFMSAFYGTYALLGHHMRETLGISATAASMAALTYGVGFGIGGFVARQVDRLGPRRVFPYFLASSCLIYLMLIVATQTFWTSLLATLVLGFVNHFGLSLTVLLLAQSKPDARGMLIGLNITVTYIAVFCGPLLMSALYAADGFGAVSLMAAILVAVAVILNWRIRRI</sequence>
<accession>A0A1U9Z2Q3</accession>
<dbReference type="Gene3D" id="1.20.1250.20">
    <property type="entry name" value="MFS general substrate transporter like domains"/>
    <property type="match status" value="1"/>
</dbReference>
<dbReference type="RefSeq" id="WP_018066475.1">
    <property type="nucleotide sequence ID" value="NZ_AQWH01000023.1"/>
</dbReference>
<feature type="transmembrane region" description="Helical" evidence="6">
    <location>
        <begin position="44"/>
        <end position="63"/>
    </location>
</feature>
<evidence type="ECO:0000256" key="3">
    <source>
        <dbReference type="ARBA" id="ARBA00022692"/>
    </source>
</evidence>
<keyword evidence="5 6" id="KW-0472">Membrane</keyword>
<dbReference type="Proteomes" id="UP000191135">
    <property type="component" value="Chromosome"/>
</dbReference>
<proteinExistence type="predicted"/>
<dbReference type="InterPro" id="IPR020846">
    <property type="entry name" value="MFS_dom"/>
</dbReference>
<keyword evidence="2" id="KW-1003">Cell membrane</keyword>
<feature type="transmembrane region" description="Helical" evidence="6">
    <location>
        <begin position="203"/>
        <end position="226"/>
    </location>
</feature>
<keyword evidence="3 6" id="KW-0812">Transmembrane</keyword>
<protein>
    <submittedName>
        <fullName evidence="8">Purine efflux pump PbuE</fullName>
    </submittedName>
</protein>
<dbReference type="AlphaFoldDB" id="A0A1U9Z2Q3"/>
<dbReference type="EMBL" id="CP020330">
    <property type="protein sequence ID" value="AQZ51979.1"/>
    <property type="molecule type" value="Genomic_DNA"/>
</dbReference>
<comment type="subcellular location">
    <subcellularLocation>
        <location evidence="1">Cell membrane</location>
        <topology evidence="1">Multi-pass membrane protein</topology>
    </subcellularLocation>
</comment>
<organism evidence="8 9">
    <name type="scientific">Martelella mediterranea DSM 17316</name>
    <dbReference type="NCBI Taxonomy" id="1122214"/>
    <lineage>
        <taxon>Bacteria</taxon>
        <taxon>Pseudomonadati</taxon>
        <taxon>Pseudomonadota</taxon>
        <taxon>Alphaproteobacteria</taxon>
        <taxon>Hyphomicrobiales</taxon>
        <taxon>Aurantimonadaceae</taxon>
        <taxon>Martelella</taxon>
    </lineage>
</organism>
<dbReference type="OrthoDB" id="8667309at2"/>
<feature type="transmembrane region" description="Helical" evidence="6">
    <location>
        <begin position="238"/>
        <end position="261"/>
    </location>
</feature>
<dbReference type="InterPro" id="IPR050189">
    <property type="entry name" value="MFS_Efflux_Transporters"/>
</dbReference>
<dbReference type="SUPFAM" id="SSF103473">
    <property type="entry name" value="MFS general substrate transporter"/>
    <property type="match status" value="1"/>
</dbReference>
<gene>
    <name evidence="8" type="primary">pbuE</name>
    <name evidence="8" type="ORF">Mame_02653</name>
</gene>
<dbReference type="PROSITE" id="PS50850">
    <property type="entry name" value="MFS"/>
    <property type="match status" value="1"/>
</dbReference>
<feature type="transmembrane region" description="Helical" evidence="6">
    <location>
        <begin position="12"/>
        <end position="32"/>
    </location>
</feature>
<evidence type="ECO:0000313" key="9">
    <source>
        <dbReference type="Proteomes" id="UP000191135"/>
    </source>
</evidence>
<dbReference type="GO" id="GO:0005886">
    <property type="term" value="C:plasma membrane"/>
    <property type="evidence" value="ECO:0007669"/>
    <property type="project" value="UniProtKB-SubCell"/>
</dbReference>
<feature type="transmembrane region" description="Helical" evidence="6">
    <location>
        <begin position="75"/>
        <end position="93"/>
    </location>
</feature>
<dbReference type="eggNOG" id="COG2814">
    <property type="taxonomic scope" value="Bacteria"/>
</dbReference>
<name>A0A1U9Z2Q3_9HYPH</name>
<evidence type="ECO:0000256" key="1">
    <source>
        <dbReference type="ARBA" id="ARBA00004651"/>
    </source>
</evidence>
<feature type="transmembrane region" description="Helical" evidence="6">
    <location>
        <begin position="99"/>
        <end position="119"/>
    </location>
</feature>
<feature type="transmembrane region" description="Helical" evidence="6">
    <location>
        <begin position="298"/>
        <end position="320"/>
    </location>
</feature>
<feature type="transmembrane region" description="Helical" evidence="6">
    <location>
        <begin position="164"/>
        <end position="183"/>
    </location>
</feature>
<evidence type="ECO:0000256" key="5">
    <source>
        <dbReference type="ARBA" id="ARBA00023136"/>
    </source>
</evidence>
<dbReference type="InterPro" id="IPR036259">
    <property type="entry name" value="MFS_trans_sf"/>
</dbReference>
<feature type="domain" description="Major facilitator superfamily (MFS) profile" evidence="7">
    <location>
        <begin position="10"/>
        <end position="383"/>
    </location>
</feature>
<evidence type="ECO:0000313" key="8">
    <source>
        <dbReference type="EMBL" id="AQZ51979.1"/>
    </source>
</evidence>
<dbReference type="Pfam" id="PF07690">
    <property type="entry name" value="MFS_1"/>
    <property type="match status" value="1"/>
</dbReference>
<keyword evidence="4 6" id="KW-1133">Transmembrane helix</keyword>
<evidence type="ECO:0000259" key="7">
    <source>
        <dbReference type="PROSITE" id="PS50850"/>
    </source>
</evidence>
<evidence type="ECO:0000256" key="2">
    <source>
        <dbReference type="ARBA" id="ARBA00022475"/>
    </source>
</evidence>
<dbReference type="KEGG" id="mmed:Mame_02653"/>
<reference evidence="8 9" key="1">
    <citation type="submission" date="2017-03" db="EMBL/GenBank/DDBJ databases">
        <title>Foreign affairs: Plasmid Transfer between Roseobacters and Rhizobia.</title>
        <authorList>
            <person name="Bartling P."/>
            <person name="Bunk B."/>
            <person name="Overmann J."/>
            <person name="Brinkmann H."/>
            <person name="Petersen J."/>
        </authorList>
    </citation>
    <scope>NUCLEOTIDE SEQUENCE [LARGE SCALE GENOMIC DNA]</scope>
    <source>
        <strain evidence="8 9">MACL11</strain>
    </source>
</reference>